<dbReference type="Pfam" id="PF07701">
    <property type="entry name" value="HNOBA"/>
    <property type="match status" value="1"/>
</dbReference>
<gene>
    <name evidence="6" type="ORF">MONBRDRAFT_14699</name>
</gene>
<accession>A9URL0</accession>
<keyword evidence="7" id="KW-1185">Reference proteome</keyword>
<dbReference type="Pfam" id="PF00211">
    <property type="entry name" value="Guanylate_cyc"/>
    <property type="match status" value="1"/>
</dbReference>
<dbReference type="GO" id="GO:0070482">
    <property type="term" value="P:response to oxygen levels"/>
    <property type="evidence" value="ECO:0000318"/>
    <property type="project" value="GO_Central"/>
</dbReference>
<evidence type="ECO:0000256" key="3">
    <source>
        <dbReference type="ARBA" id="ARBA00023293"/>
    </source>
</evidence>
<proteinExistence type="predicted"/>
<dbReference type="GO" id="GO:0019934">
    <property type="term" value="P:cGMP-mediated signaling"/>
    <property type="evidence" value="ECO:0000318"/>
    <property type="project" value="GO_Central"/>
</dbReference>
<dbReference type="CDD" id="cd07302">
    <property type="entry name" value="CHD"/>
    <property type="match status" value="1"/>
</dbReference>
<dbReference type="InterPro" id="IPR011645">
    <property type="entry name" value="HNOB_dom_associated"/>
</dbReference>
<dbReference type="Gene3D" id="3.30.70.1230">
    <property type="entry name" value="Nucleotide cyclase"/>
    <property type="match status" value="1"/>
</dbReference>
<evidence type="ECO:0000256" key="1">
    <source>
        <dbReference type="ARBA" id="ARBA00012202"/>
    </source>
</evidence>
<feature type="coiled-coil region" evidence="4">
    <location>
        <begin position="67"/>
        <end position="97"/>
    </location>
</feature>
<dbReference type="RefSeq" id="XP_001743228.1">
    <property type="nucleotide sequence ID" value="XM_001743176.1"/>
</dbReference>
<reference evidence="6 7" key="1">
    <citation type="journal article" date="2008" name="Nature">
        <title>The genome of the choanoflagellate Monosiga brevicollis and the origin of metazoans.</title>
        <authorList>
            <consortium name="JGI Sequencing"/>
            <person name="King N."/>
            <person name="Westbrook M.J."/>
            <person name="Young S.L."/>
            <person name="Kuo A."/>
            <person name="Abedin M."/>
            <person name="Chapman J."/>
            <person name="Fairclough S."/>
            <person name="Hellsten U."/>
            <person name="Isogai Y."/>
            <person name="Letunic I."/>
            <person name="Marr M."/>
            <person name="Pincus D."/>
            <person name="Putnam N."/>
            <person name="Rokas A."/>
            <person name="Wright K.J."/>
            <person name="Zuzow R."/>
            <person name="Dirks W."/>
            <person name="Good M."/>
            <person name="Goodstein D."/>
            <person name="Lemons D."/>
            <person name="Li W."/>
            <person name="Lyons J.B."/>
            <person name="Morris A."/>
            <person name="Nichols S."/>
            <person name="Richter D.J."/>
            <person name="Salamov A."/>
            <person name="Bork P."/>
            <person name="Lim W.A."/>
            <person name="Manning G."/>
            <person name="Miller W.T."/>
            <person name="McGinnis W."/>
            <person name="Shapiro H."/>
            <person name="Tjian R."/>
            <person name="Grigoriev I.V."/>
            <person name="Rokhsar D."/>
        </authorList>
    </citation>
    <scope>NUCLEOTIDE SEQUENCE [LARGE SCALE GENOMIC DNA]</scope>
    <source>
        <strain evidence="7">MX1 / ATCC 50154</strain>
    </source>
</reference>
<dbReference type="InParanoid" id="A9URL0"/>
<dbReference type="InterPro" id="IPR001054">
    <property type="entry name" value="A/G_cyclase"/>
</dbReference>
<evidence type="ECO:0000313" key="6">
    <source>
        <dbReference type="EMBL" id="EDQ91942.1"/>
    </source>
</evidence>
<dbReference type="InterPro" id="IPR029787">
    <property type="entry name" value="Nucleotide_cyclase"/>
</dbReference>
<dbReference type="EMBL" id="CH991544">
    <property type="protein sequence ID" value="EDQ91942.1"/>
    <property type="molecule type" value="Genomic_DNA"/>
</dbReference>
<dbReference type="KEGG" id="mbr:MONBRDRAFT_14699"/>
<sequence>LPTDLYLKGELVYHPECDTIFMAGSPHVTKPSEMYLRDMSLVDLPVHANGRELLFSSMHQTATISIARQLEDTMEHLDEAKADMNRQKARVEELLHGILPPAIADQLARGVRPEAERYRSVTILFSDIVGFTKLSSSVKPQAVMNMLNELFSKFDALCDKHNVFKVETIGDAYMVVCGLPTPNERHPIHMARFAIDMAMAARSVKSPVDGSPLQIRVGLHSGSVMAGVVGMKAPRYCLFGA</sequence>
<protein>
    <recommendedName>
        <fullName evidence="1">guanylate cyclase</fullName>
        <ecNumber evidence="1">4.6.1.2</ecNumber>
    </recommendedName>
</protein>
<evidence type="ECO:0000256" key="4">
    <source>
        <dbReference type="SAM" id="Coils"/>
    </source>
</evidence>
<dbReference type="SMART" id="SM00044">
    <property type="entry name" value="CYCc"/>
    <property type="match status" value="1"/>
</dbReference>
<feature type="domain" description="Guanylate cyclase" evidence="5">
    <location>
        <begin position="122"/>
        <end position="241"/>
    </location>
</feature>
<dbReference type="PROSITE" id="PS50125">
    <property type="entry name" value="GUANYLATE_CYCLASE_2"/>
    <property type="match status" value="1"/>
</dbReference>
<dbReference type="AlphaFoldDB" id="A9URL0"/>
<dbReference type="eggNOG" id="KOG4171">
    <property type="taxonomic scope" value="Eukaryota"/>
</dbReference>
<feature type="non-terminal residue" evidence="6">
    <location>
        <position position="1"/>
    </location>
</feature>
<dbReference type="PANTHER" id="PTHR45655:SF13">
    <property type="entry name" value="SOLUBLE GUANYLATE CYCLASE GCY-32-RELATED"/>
    <property type="match status" value="1"/>
</dbReference>
<dbReference type="OMA" id="HISSECM"/>
<dbReference type="Gene3D" id="6.10.250.780">
    <property type="match status" value="1"/>
</dbReference>
<organism evidence="6 7">
    <name type="scientific">Monosiga brevicollis</name>
    <name type="common">Choanoflagellate</name>
    <dbReference type="NCBI Taxonomy" id="81824"/>
    <lineage>
        <taxon>Eukaryota</taxon>
        <taxon>Choanoflagellata</taxon>
        <taxon>Craspedida</taxon>
        <taxon>Salpingoecidae</taxon>
        <taxon>Monosiga</taxon>
    </lineage>
</organism>
<dbReference type="SUPFAM" id="SSF55073">
    <property type="entry name" value="Nucleotide cyclase"/>
    <property type="match status" value="1"/>
</dbReference>
<dbReference type="GO" id="GO:0004383">
    <property type="term" value="F:guanylate cyclase activity"/>
    <property type="evidence" value="ECO:0000318"/>
    <property type="project" value="GO_Central"/>
</dbReference>
<evidence type="ECO:0000313" key="7">
    <source>
        <dbReference type="Proteomes" id="UP000001357"/>
    </source>
</evidence>
<dbReference type="GeneID" id="5888795"/>
<dbReference type="EC" id="4.6.1.2" evidence="1"/>
<dbReference type="Proteomes" id="UP000001357">
    <property type="component" value="Unassembled WGS sequence"/>
</dbReference>
<dbReference type="GO" id="GO:0000166">
    <property type="term" value="F:nucleotide binding"/>
    <property type="evidence" value="ECO:0007669"/>
    <property type="project" value="UniProtKB-KW"/>
</dbReference>
<evidence type="ECO:0000256" key="2">
    <source>
        <dbReference type="ARBA" id="ARBA00022741"/>
    </source>
</evidence>
<name>A9URL0_MONBE</name>
<keyword evidence="2" id="KW-0547">Nucleotide-binding</keyword>
<keyword evidence="4" id="KW-0175">Coiled coil</keyword>
<evidence type="ECO:0000259" key="5">
    <source>
        <dbReference type="PROSITE" id="PS50125"/>
    </source>
</evidence>
<dbReference type="PANTHER" id="PTHR45655">
    <property type="entry name" value="GUANYLATE CYCLASE SOLUBLE SUBUNIT BETA-2"/>
    <property type="match status" value="1"/>
</dbReference>
<keyword evidence="3" id="KW-0141">cGMP biosynthesis</keyword>
<dbReference type="GO" id="GO:0008074">
    <property type="term" value="C:guanylate cyclase complex, soluble"/>
    <property type="evidence" value="ECO:0000318"/>
    <property type="project" value="GO_Central"/>
</dbReference>
<dbReference type="STRING" id="81824.A9URL0"/>